<evidence type="ECO:0000256" key="6">
    <source>
        <dbReference type="ARBA" id="ARBA00022982"/>
    </source>
</evidence>
<dbReference type="GO" id="GO:0010181">
    <property type="term" value="F:FMN binding"/>
    <property type="evidence" value="ECO:0007669"/>
    <property type="project" value="UniProtKB-UniRule"/>
</dbReference>
<evidence type="ECO:0000256" key="5">
    <source>
        <dbReference type="ARBA" id="ARBA00022643"/>
    </source>
</evidence>
<dbReference type="Proteomes" id="UP000249377">
    <property type="component" value="Unassembled WGS sequence"/>
</dbReference>
<gene>
    <name evidence="9" type="ORF">DPQ25_04815</name>
</gene>
<keyword evidence="6 7" id="KW-0249">Electron transport</keyword>
<dbReference type="EMBL" id="QLYR01000002">
    <property type="protein sequence ID" value="RAQ29631.1"/>
    <property type="molecule type" value="Genomic_DNA"/>
</dbReference>
<evidence type="ECO:0000256" key="7">
    <source>
        <dbReference type="RuleBase" id="RU367037"/>
    </source>
</evidence>
<name>A0A328UF08_9FIRM</name>
<evidence type="ECO:0000313" key="10">
    <source>
        <dbReference type="Proteomes" id="UP000249377"/>
    </source>
</evidence>
<dbReference type="PROSITE" id="PS00201">
    <property type="entry name" value="FLAVODOXIN"/>
    <property type="match status" value="1"/>
</dbReference>
<reference evidence="9 10" key="1">
    <citation type="submission" date="2018-06" db="EMBL/GenBank/DDBJ databases">
        <title>Noncontiguous genome sequence of Ruminococcaceae bacterium ASD2818.</title>
        <authorList>
            <person name="Chaplin A.V."/>
            <person name="Sokolova S.R."/>
            <person name="Kochetkova T.O."/>
            <person name="Goltsov A.Y."/>
            <person name="Trofimov D.Y."/>
            <person name="Efimov B.A."/>
        </authorList>
    </citation>
    <scope>NUCLEOTIDE SEQUENCE [LARGE SCALE GENOMIC DNA]</scope>
    <source>
        <strain evidence="9 10">ASD2818</strain>
    </source>
</reference>
<protein>
    <recommendedName>
        <fullName evidence="7">Flavodoxin</fullName>
    </recommendedName>
</protein>
<comment type="cofactor">
    <cofactor evidence="1 7">
        <name>FMN</name>
        <dbReference type="ChEBI" id="CHEBI:58210"/>
    </cofactor>
</comment>
<dbReference type="AlphaFoldDB" id="A0A328UF08"/>
<feature type="domain" description="Flavodoxin-like" evidence="8">
    <location>
        <begin position="3"/>
        <end position="140"/>
    </location>
</feature>
<dbReference type="InterPro" id="IPR010087">
    <property type="entry name" value="Flav_short"/>
</dbReference>
<evidence type="ECO:0000256" key="3">
    <source>
        <dbReference type="ARBA" id="ARBA00022448"/>
    </source>
</evidence>
<sequence>MKVTVVYWSGTGNTQAMAEAVAQGAKDAGAEVDLLQVSETSAAALESCDRLALGCPAMGAEVLEETEFEPFFTELEGKLSGKRVALFGSYGWGDGQWMRDWQERVESAGAYLTGGEGVIANYEPDAGALENCRELGKQLSA</sequence>
<dbReference type="Gene3D" id="3.40.50.360">
    <property type="match status" value="1"/>
</dbReference>
<dbReference type="GO" id="GO:0016651">
    <property type="term" value="F:oxidoreductase activity, acting on NAD(P)H"/>
    <property type="evidence" value="ECO:0007669"/>
    <property type="project" value="UniProtKB-ARBA"/>
</dbReference>
<dbReference type="RefSeq" id="WP_112332062.1">
    <property type="nucleotide sequence ID" value="NZ_JADPHD010000008.1"/>
</dbReference>
<dbReference type="GO" id="GO:0009055">
    <property type="term" value="F:electron transfer activity"/>
    <property type="evidence" value="ECO:0007669"/>
    <property type="project" value="UniProtKB-UniRule"/>
</dbReference>
<comment type="caution">
    <text evidence="9">The sequence shown here is derived from an EMBL/GenBank/DDBJ whole genome shotgun (WGS) entry which is preliminary data.</text>
</comment>
<comment type="similarity">
    <text evidence="2 7">Belongs to the flavodoxin family.</text>
</comment>
<comment type="function">
    <text evidence="7">Low-potential electron donor to a number of redox enzymes.</text>
</comment>
<evidence type="ECO:0000313" key="9">
    <source>
        <dbReference type="EMBL" id="RAQ29631.1"/>
    </source>
</evidence>
<keyword evidence="3 7" id="KW-0813">Transport</keyword>
<evidence type="ECO:0000256" key="1">
    <source>
        <dbReference type="ARBA" id="ARBA00001917"/>
    </source>
</evidence>
<dbReference type="Pfam" id="PF00258">
    <property type="entry name" value="Flavodoxin_1"/>
    <property type="match status" value="1"/>
</dbReference>
<evidence type="ECO:0000256" key="2">
    <source>
        <dbReference type="ARBA" id="ARBA00005267"/>
    </source>
</evidence>
<keyword evidence="10" id="KW-1185">Reference proteome</keyword>
<organism evidence="9 10">
    <name type="scientific">Hydrogeniiclostridium mannosilyticum</name>
    <dbReference type="NCBI Taxonomy" id="2764322"/>
    <lineage>
        <taxon>Bacteria</taxon>
        <taxon>Bacillati</taxon>
        <taxon>Bacillota</taxon>
        <taxon>Clostridia</taxon>
        <taxon>Eubacteriales</taxon>
        <taxon>Acutalibacteraceae</taxon>
        <taxon>Hydrogeniiclostridium</taxon>
    </lineage>
</organism>
<dbReference type="InterPro" id="IPR029039">
    <property type="entry name" value="Flavoprotein-like_sf"/>
</dbReference>
<evidence type="ECO:0000259" key="8">
    <source>
        <dbReference type="PROSITE" id="PS50902"/>
    </source>
</evidence>
<evidence type="ECO:0000256" key="4">
    <source>
        <dbReference type="ARBA" id="ARBA00022630"/>
    </source>
</evidence>
<dbReference type="InterPro" id="IPR001226">
    <property type="entry name" value="Flavodoxin_CS"/>
</dbReference>
<keyword evidence="5 7" id="KW-0288">FMN</keyword>
<dbReference type="PANTHER" id="PTHR43717:SF1">
    <property type="entry name" value="ANAEROBIC NITRIC OXIDE REDUCTASE FLAVORUBREDOXIN"/>
    <property type="match status" value="1"/>
</dbReference>
<dbReference type="PROSITE" id="PS50902">
    <property type="entry name" value="FLAVODOXIN_LIKE"/>
    <property type="match status" value="1"/>
</dbReference>
<dbReference type="InterPro" id="IPR008254">
    <property type="entry name" value="Flavodoxin/NO_synth"/>
</dbReference>
<dbReference type="PANTHER" id="PTHR43717">
    <property type="entry name" value="ANAEROBIC NITRIC OXIDE REDUCTASE FLAVORUBREDOXIN"/>
    <property type="match status" value="1"/>
</dbReference>
<keyword evidence="4 7" id="KW-0285">Flavoprotein</keyword>
<accession>A0A328UF08</accession>
<dbReference type="NCBIfam" id="TIGR01753">
    <property type="entry name" value="flav_short"/>
    <property type="match status" value="1"/>
</dbReference>
<dbReference type="SUPFAM" id="SSF52218">
    <property type="entry name" value="Flavoproteins"/>
    <property type="match status" value="1"/>
</dbReference>
<proteinExistence type="inferred from homology"/>